<dbReference type="AlphaFoldDB" id="A0A9D5CP31"/>
<evidence type="ECO:0000256" key="1">
    <source>
        <dbReference type="ARBA" id="ARBA00009178"/>
    </source>
</evidence>
<keyword evidence="4" id="KW-1015">Disulfide bond</keyword>
<keyword evidence="3 5" id="KW-0732">Signal</keyword>
<protein>
    <recommendedName>
        <fullName evidence="8">Protein RALF-like 34</fullName>
    </recommendedName>
</protein>
<name>A0A9D5CP31_9LILI</name>
<dbReference type="PANTHER" id="PTHR33136:SF6">
    <property type="entry name" value="PROTEIN RALF-LIKE 34"/>
    <property type="match status" value="1"/>
</dbReference>
<feature type="chain" id="PRO_5038854901" description="Protein RALF-like 34" evidence="5">
    <location>
        <begin position="25"/>
        <end position="138"/>
    </location>
</feature>
<proteinExistence type="inferred from homology"/>
<reference evidence="6" key="2">
    <citation type="journal article" date="2022" name="Hortic Res">
        <title>The genome of Dioscorea zingiberensis sheds light on the biosynthesis, origin and evolution of the medicinally important diosgenin saponins.</title>
        <authorList>
            <person name="Li Y."/>
            <person name="Tan C."/>
            <person name="Li Z."/>
            <person name="Guo J."/>
            <person name="Li S."/>
            <person name="Chen X."/>
            <person name="Wang C."/>
            <person name="Dai X."/>
            <person name="Yang H."/>
            <person name="Song W."/>
            <person name="Hou L."/>
            <person name="Xu J."/>
            <person name="Tong Z."/>
            <person name="Xu A."/>
            <person name="Yuan X."/>
            <person name="Wang W."/>
            <person name="Yang Q."/>
            <person name="Chen L."/>
            <person name="Sun Z."/>
            <person name="Wang K."/>
            <person name="Pan B."/>
            <person name="Chen J."/>
            <person name="Bao Y."/>
            <person name="Liu F."/>
            <person name="Qi X."/>
            <person name="Gang D.R."/>
            <person name="Wen J."/>
            <person name="Li J."/>
        </authorList>
    </citation>
    <scope>NUCLEOTIDE SEQUENCE</scope>
    <source>
        <strain evidence="6">Dzin_1.0</strain>
    </source>
</reference>
<sequence>MAWLSVSMLLIVLVLSFNGLLAEAQMEDTSLEVMAEWPSATSGIYSSYPFEGETEEDGFEGEEEKNGRRALFWQRVHYYISYGALSADRVPCPPRSGRSYYTHNCYHARGPVHPYSRGCSAITRCRRIKKGMAFKVPT</sequence>
<dbReference type="GO" id="GO:0009506">
    <property type="term" value="C:plasmodesma"/>
    <property type="evidence" value="ECO:0007669"/>
    <property type="project" value="TreeGrafter"/>
</dbReference>
<keyword evidence="7" id="KW-1185">Reference proteome</keyword>
<organism evidence="6 7">
    <name type="scientific">Dioscorea zingiberensis</name>
    <dbReference type="NCBI Taxonomy" id="325984"/>
    <lineage>
        <taxon>Eukaryota</taxon>
        <taxon>Viridiplantae</taxon>
        <taxon>Streptophyta</taxon>
        <taxon>Embryophyta</taxon>
        <taxon>Tracheophyta</taxon>
        <taxon>Spermatophyta</taxon>
        <taxon>Magnoliopsida</taxon>
        <taxon>Liliopsida</taxon>
        <taxon>Dioscoreales</taxon>
        <taxon>Dioscoreaceae</taxon>
        <taxon>Dioscorea</taxon>
    </lineage>
</organism>
<feature type="signal peptide" evidence="5">
    <location>
        <begin position="1"/>
        <end position="24"/>
    </location>
</feature>
<comment type="similarity">
    <text evidence="1">Belongs to the plant rapid alkalinization factor (RALF) family.</text>
</comment>
<dbReference type="Pfam" id="PF05498">
    <property type="entry name" value="RALF"/>
    <property type="match status" value="1"/>
</dbReference>
<evidence type="ECO:0000313" key="7">
    <source>
        <dbReference type="Proteomes" id="UP001085076"/>
    </source>
</evidence>
<evidence type="ECO:0000256" key="4">
    <source>
        <dbReference type="ARBA" id="ARBA00023157"/>
    </source>
</evidence>
<dbReference type="GO" id="GO:0005179">
    <property type="term" value="F:hormone activity"/>
    <property type="evidence" value="ECO:0007669"/>
    <property type="project" value="UniProtKB-KW"/>
</dbReference>
<dbReference type="GO" id="GO:0019722">
    <property type="term" value="P:calcium-mediated signaling"/>
    <property type="evidence" value="ECO:0007669"/>
    <property type="project" value="TreeGrafter"/>
</dbReference>
<evidence type="ECO:0000256" key="2">
    <source>
        <dbReference type="ARBA" id="ARBA00022702"/>
    </source>
</evidence>
<evidence type="ECO:0008006" key="8">
    <source>
        <dbReference type="Google" id="ProtNLM"/>
    </source>
</evidence>
<dbReference type="Proteomes" id="UP001085076">
    <property type="component" value="Miscellaneous, Linkage group lg03"/>
</dbReference>
<keyword evidence="2" id="KW-0372">Hormone</keyword>
<gene>
    <name evidence="6" type="ORF">J5N97_012360</name>
</gene>
<evidence type="ECO:0000256" key="5">
    <source>
        <dbReference type="SAM" id="SignalP"/>
    </source>
</evidence>
<comment type="caution">
    <text evidence="6">The sequence shown here is derived from an EMBL/GenBank/DDBJ whole genome shotgun (WGS) entry which is preliminary data.</text>
</comment>
<dbReference type="InterPro" id="IPR008801">
    <property type="entry name" value="RALF"/>
</dbReference>
<evidence type="ECO:0000313" key="6">
    <source>
        <dbReference type="EMBL" id="KAJ0976886.1"/>
    </source>
</evidence>
<dbReference type="PANTHER" id="PTHR33136">
    <property type="entry name" value="RAPID ALKALINIZATION FACTOR-LIKE"/>
    <property type="match status" value="1"/>
</dbReference>
<dbReference type="EMBL" id="JAGGNH010000003">
    <property type="protein sequence ID" value="KAJ0976886.1"/>
    <property type="molecule type" value="Genomic_DNA"/>
</dbReference>
<accession>A0A9D5CP31</accession>
<reference evidence="6" key="1">
    <citation type="submission" date="2021-03" db="EMBL/GenBank/DDBJ databases">
        <authorList>
            <person name="Li Z."/>
            <person name="Yang C."/>
        </authorList>
    </citation>
    <scope>NUCLEOTIDE SEQUENCE</scope>
    <source>
        <strain evidence="6">Dzin_1.0</strain>
        <tissue evidence="6">Leaf</tissue>
    </source>
</reference>
<evidence type="ECO:0000256" key="3">
    <source>
        <dbReference type="ARBA" id="ARBA00022729"/>
    </source>
</evidence>
<dbReference type="OrthoDB" id="1931174at2759"/>